<feature type="transmembrane region" description="Helical" evidence="2">
    <location>
        <begin position="91"/>
        <end position="110"/>
    </location>
</feature>
<gene>
    <name evidence="3" type="ORF">FH965_20805</name>
</gene>
<evidence type="ECO:0000313" key="4">
    <source>
        <dbReference type="Proteomes" id="UP000316806"/>
    </source>
</evidence>
<reference evidence="3 4" key="1">
    <citation type="journal article" date="2019" name="J. Ind. Microbiol. Biotechnol.">
        <title>The complete genomic sequence of Streptomyces spectabilis NRRL-2792 and identification of secondary metabolite biosynthetic gene clusters.</title>
        <authorList>
            <person name="Sinha A."/>
            <person name="Phillips-Salemka S."/>
            <person name="Niraula T.A."/>
            <person name="Short K.A."/>
            <person name="Niraula N.P."/>
        </authorList>
    </citation>
    <scope>NUCLEOTIDE SEQUENCE [LARGE SCALE GENOMIC DNA]</scope>
    <source>
        <strain evidence="3 4">NRRL 2792</strain>
    </source>
</reference>
<feature type="compositionally biased region" description="Low complexity" evidence="1">
    <location>
        <begin position="17"/>
        <end position="34"/>
    </location>
</feature>
<name>A0A516RAL7_STRST</name>
<feature type="transmembrane region" description="Helical" evidence="2">
    <location>
        <begin position="233"/>
        <end position="250"/>
    </location>
</feature>
<feature type="compositionally biased region" description="Basic and acidic residues" evidence="1">
    <location>
        <begin position="286"/>
        <end position="298"/>
    </location>
</feature>
<feature type="transmembrane region" description="Helical" evidence="2">
    <location>
        <begin position="152"/>
        <end position="170"/>
    </location>
</feature>
<keyword evidence="2" id="KW-1133">Transmembrane helix</keyword>
<sequence>MPRRAPRRTRGRRRPLPRIAGAPPLAAGTAPPAGDVEPRPEPGRPAAPAAPEGGRAPRPGRDVLSRARAVLRREWRDVGVAAWRELRARGVAGVALALVGTLAMIVLHGLEQMPEPDRVVRALGEVRADQPLWQSLLRTPLSVFIPTREQPPWGGIPRLVLAFGLGQLLIGWRRTLLVAYGATLAGTLGARAMVAIGPGHWAGVPESYAHAVDTGASAAVVGLFTYLAIRLRAPVLCLVFVVPTVIGSLLNPNLAGREHLVAVALVAATAAALHRRGPSAGAPRGAQDRGGDQEGRGQ</sequence>
<evidence type="ECO:0000256" key="2">
    <source>
        <dbReference type="SAM" id="Phobius"/>
    </source>
</evidence>
<evidence type="ECO:0000256" key="1">
    <source>
        <dbReference type="SAM" id="MobiDB-lite"/>
    </source>
</evidence>
<keyword evidence="2" id="KW-0472">Membrane</keyword>
<feature type="region of interest" description="Disordered" evidence="1">
    <location>
        <begin position="1"/>
        <end position="61"/>
    </location>
</feature>
<dbReference type="AlphaFoldDB" id="A0A516RAL7"/>
<evidence type="ECO:0008006" key="5">
    <source>
        <dbReference type="Google" id="ProtNLM"/>
    </source>
</evidence>
<organism evidence="3 4">
    <name type="scientific">Streptomyces spectabilis</name>
    <dbReference type="NCBI Taxonomy" id="68270"/>
    <lineage>
        <taxon>Bacteria</taxon>
        <taxon>Bacillati</taxon>
        <taxon>Actinomycetota</taxon>
        <taxon>Actinomycetes</taxon>
        <taxon>Kitasatosporales</taxon>
        <taxon>Streptomycetaceae</taxon>
        <taxon>Streptomyces</taxon>
    </lineage>
</organism>
<accession>A0A516RAL7</accession>
<proteinExistence type="predicted"/>
<protein>
    <recommendedName>
        <fullName evidence="5">Rhomboid family intramembrane serine protease</fullName>
    </recommendedName>
</protein>
<keyword evidence="2" id="KW-0812">Transmembrane</keyword>
<feature type="compositionally biased region" description="Basic residues" evidence="1">
    <location>
        <begin position="1"/>
        <end position="16"/>
    </location>
</feature>
<feature type="compositionally biased region" description="Low complexity" evidence="1">
    <location>
        <begin position="44"/>
        <end position="57"/>
    </location>
</feature>
<feature type="region of interest" description="Disordered" evidence="1">
    <location>
        <begin position="276"/>
        <end position="298"/>
    </location>
</feature>
<feature type="transmembrane region" description="Helical" evidence="2">
    <location>
        <begin position="177"/>
        <end position="196"/>
    </location>
</feature>
<evidence type="ECO:0000313" key="3">
    <source>
        <dbReference type="EMBL" id="QDQ12702.1"/>
    </source>
</evidence>
<dbReference type="EMBL" id="CP040916">
    <property type="protein sequence ID" value="QDQ12702.1"/>
    <property type="molecule type" value="Genomic_DNA"/>
</dbReference>
<dbReference type="Proteomes" id="UP000316806">
    <property type="component" value="Chromosome"/>
</dbReference>